<keyword evidence="6 11" id="KW-0288">FMN</keyword>
<dbReference type="NCBIfam" id="TIGR00033">
    <property type="entry name" value="aroC"/>
    <property type="match status" value="1"/>
</dbReference>
<keyword evidence="9 11" id="KW-0057">Aromatic amino acid biosynthesis</keyword>
<dbReference type="PROSITE" id="PS00788">
    <property type="entry name" value="CHORISMATE_SYNTHASE_2"/>
    <property type="match status" value="1"/>
</dbReference>
<dbReference type="EC" id="4.2.3.5" evidence="3 11"/>
<reference evidence="12 13" key="1">
    <citation type="submission" date="2019-03" db="EMBL/GenBank/DDBJ databases">
        <title>Genomic Encyclopedia of Type Strains, Phase IV (KMG-IV): sequencing the most valuable type-strain genomes for metagenomic binning, comparative biology and taxonomic classification.</title>
        <authorList>
            <person name="Goeker M."/>
        </authorList>
    </citation>
    <scope>NUCLEOTIDE SEQUENCE [LARGE SCALE GENOMIC DNA]</scope>
    <source>
        <strain evidence="12 13">DSM 28867</strain>
    </source>
</reference>
<evidence type="ECO:0000256" key="10">
    <source>
        <dbReference type="ARBA" id="ARBA00023239"/>
    </source>
</evidence>
<comment type="caution">
    <text evidence="12">The sequence shown here is derived from an EMBL/GenBank/DDBJ whole genome shotgun (WGS) entry which is preliminary data.</text>
</comment>
<evidence type="ECO:0000256" key="9">
    <source>
        <dbReference type="ARBA" id="ARBA00023141"/>
    </source>
</evidence>
<keyword evidence="5 11" id="KW-0285">Flavoprotein</keyword>
<keyword evidence="7 11" id="KW-0274">FAD</keyword>
<comment type="similarity">
    <text evidence="2 11">Belongs to the chorismate synthase family.</text>
</comment>
<evidence type="ECO:0000256" key="3">
    <source>
        <dbReference type="ARBA" id="ARBA00013036"/>
    </source>
</evidence>
<dbReference type="GO" id="GO:0009073">
    <property type="term" value="P:aromatic amino acid family biosynthetic process"/>
    <property type="evidence" value="ECO:0007669"/>
    <property type="project" value="UniProtKB-KW"/>
</dbReference>
<feature type="binding site" evidence="11">
    <location>
        <position position="329"/>
    </location>
    <ligand>
        <name>FMN</name>
        <dbReference type="ChEBI" id="CHEBI:58210"/>
    </ligand>
</feature>
<dbReference type="NCBIfam" id="NF003793">
    <property type="entry name" value="PRK05382.1"/>
    <property type="match status" value="1"/>
</dbReference>
<dbReference type="RefSeq" id="WP_134170489.1">
    <property type="nucleotide sequence ID" value="NZ_SODD01000034.1"/>
</dbReference>
<dbReference type="Gene3D" id="3.60.150.10">
    <property type="entry name" value="Chorismate synthase AroC"/>
    <property type="match status" value="1"/>
</dbReference>
<comment type="subunit">
    <text evidence="11">Homotetramer.</text>
</comment>
<evidence type="ECO:0000256" key="1">
    <source>
        <dbReference type="ARBA" id="ARBA00005044"/>
    </source>
</evidence>
<dbReference type="PIRSF" id="PIRSF001456">
    <property type="entry name" value="Chorismate_synth"/>
    <property type="match status" value="1"/>
</dbReference>
<protein>
    <recommendedName>
        <fullName evidence="3 11">Chorismate synthase</fullName>
        <shortName evidence="11">CS</shortName>
        <ecNumber evidence="3 11">4.2.3.5</ecNumber>
    </recommendedName>
    <alternativeName>
        <fullName evidence="11">5-enolpyruvylshikimate-3-phosphate phospholyase</fullName>
    </alternativeName>
</protein>
<dbReference type="Proteomes" id="UP000294743">
    <property type="component" value="Unassembled WGS sequence"/>
</dbReference>
<dbReference type="PANTHER" id="PTHR21085">
    <property type="entry name" value="CHORISMATE SYNTHASE"/>
    <property type="match status" value="1"/>
</dbReference>
<dbReference type="GO" id="GO:0008652">
    <property type="term" value="P:amino acid biosynthetic process"/>
    <property type="evidence" value="ECO:0007669"/>
    <property type="project" value="UniProtKB-KW"/>
</dbReference>
<feature type="binding site" evidence="11">
    <location>
        <position position="287"/>
    </location>
    <ligand>
        <name>FMN</name>
        <dbReference type="ChEBI" id="CHEBI:58210"/>
    </ligand>
</feature>
<evidence type="ECO:0000256" key="8">
    <source>
        <dbReference type="ARBA" id="ARBA00022857"/>
    </source>
</evidence>
<feature type="binding site" evidence="11">
    <location>
        <position position="47"/>
    </location>
    <ligand>
        <name>NADP(+)</name>
        <dbReference type="ChEBI" id="CHEBI:58349"/>
    </ligand>
</feature>
<comment type="pathway">
    <text evidence="1 11">Metabolic intermediate biosynthesis; chorismate biosynthesis; chorismate from D-erythrose 4-phosphate and phosphoenolpyruvate: step 7/7.</text>
</comment>
<accession>A0A4V3G6D0</accession>
<dbReference type="PANTHER" id="PTHR21085:SF0">
    <property type="entry name" value="CHORISMATE SYNTHASE"/>
    <property type="match status" value="1"/>
</dbReference>
<feature type="binding site" evidence="11">
    <location>
        <position position="52"/>
    </location>
    <ligand>
        <name>NADP(+)</name>
        <dbReference type="ChEBI" id="CHEBI:58349"/>
    </ligand>
</feature>
<comment type="cofactor">
    <cofactor evidence="11">
        <name>FMNH2</name>
        <dbReference type="ChEBI" id="CHEBI:57618"/>
    </cofactor>
    <text evidence="11">Reduced FMN (FMNH(2)).</text>
</comment>
<keyword evidence="8 11" id="KW-0521">NADP</keyword>
<dbReference type="GO" id="GO:0010181">
    <property type="term" value="F:FMN binding"/>
    <property type="evidence" value="ECO:0007669"/>
    <property type="project" value="TreeGrafter"/>
</dbReference>
<dbReference type="Pfam" id="PF01264">
    <property type="entry name" value="Chorismate_synt"/>
    <property type="match status" value="1"/>
</dbReference>
<comment type="caution">
    <text evidence="11">Lacks conserved residue(s) required for the propagation of feature annotation.</text>
</comment>
<dbReference type="InterPro" id="IPR035904">
    <property type="entry name" value="Chorismate_synth_AroC_sf"/>
</dbReference>
<evidence type="ECO:0000256" key="11">
    <source>
        <dbReference type="HAMAP-Rule" id="MF_00300"/>
    </source>
</evidence>
<dbReference type="SUPFAM" id="SSF103263">
    <property type="entry name" value="Chorismate synthase, AroC"/>
    <property type="match status" value="1"/>
</dbReference>
<evidence type="ECO:0000256" key="2">
    <source>
        <dbReference type="ARBA" id="ARBA00008014"/>
    </source>
</evidence>
<feature type="binding site" evidence="11">
    <location>
        <begin position="302"/>
        <end position="306"/>
    </location>
    <ligand>
        <name>FMN</name>
        <dbReference type="ChEBI" id="CHEBI:58210"/>
    </ligand>
</feature>
<dbReference type="UniPathway" id="UPA00053">
    <property type="reaction ID" value="UER00090"/>
</dbReference>
<evidence type="ECO:0000256" key="5">
    <source>
        <dbReference type="ARBA" id="ARBA00022630"/>
    </source>
</evidence>
<evidence type="ECO:0000313" key="13">
    <source>
        <dbReference type="Proteomes" id="UP000294743"/>
    </source>
</evidence>
<dbReference type="GO" id="GO:0005829">
    <property type="term" value="C:cytosol"/>
    <property type="evidence" value="ECO:0007669"/>
    <property type="project" value="TreeGrafter"/>
</dbReference>
<comment type="function">
    <text evidence="11">Catalyzes the anti-1,4-elimination of the C-3 phosphate and the C-6 proR hydrogen from 5-enolpyruvylshikimate-3-phosphate (EPSP) to yield chorismate, which is the branch point compound that serves as the starting substrate for the three terminal pathways of aromatic amino acid biosynthesis. This reaction introduces a second double bond into the aromatic ring system.</text>
</comment>
<proteinExistence type="inferred from homology"/>
<dbReference type="InterPro" id="IPR000453">
    <property type="entry name" value="Chorismate_synth"/>
</dbReference>
<name>A0A4V3G6D0_9FIRM</name>
<organism evidence="12 13">
    <name type="scientific">Breznakia blatticola</name>
    <dbReference type="NCBI Taxonomy" id="1754012"/>
    <lineage>
        <taxon>Bacteria</taxon>
        <taxon>Bacillati</taxon>
        <taxon>Bacillota</taxon>
        <taxon>Erysipelotrichia</taxon>
        <taxon>Erysipelotrichales</taxon>
        <taxon>Erysipelotrichaceae</taxon>
        <taxon>Breznakia</taxon>
    </lineage>
</organism>
<evidence type="ECO:0000256" key="6">
    <source>
        <dbReference type="ARBA" id="ARBA00022643"/>
    </source>
</evidence>
<evidence type="ECO:0000256" key="7">
    <source>
        <dbReference type="ARBA" id="ARBA00022827"/>
    </source>
</evidence>
<comment type="catalytic activity">
    <reaction evidence="11">
        <text>5-O-(1-carboxyvinyl)-3-phosphoshikimate = chorismate + phosphate</text>
        <dbReference type="Rhea" id="RHEA:21020"/>
        <dbReference type="ChEBI" id="CHEBI:29748"/>
        <dbReference type="ChEBI" id="CHEBI:43474"/>
        <dbReference type="ChEBI" id="CHEBI:57701"/>
        <dbReference type="EC" id="4.2.3.5"/>
    </reaction>
</comment>
<dbReference type="OrthoDB" id="9771806at2"/>
<evidence type="ECO:0000256" key="4">
    <source>
        <dbReference type="ARBA" id="ARBA00022605"/>
    </source>
</evidence>
<gene>
    <name evidence="11" type="primary">aroC</name>
    <name evidence="12" type="ORF">EDD63_13414</name>
</gene>
<dbReference type="AlphaFoldDB" id="A0A4V3G6D0"/>
<keyword evidence="10 11" id="KW-0456">Lyase</keyword>
<evidence type="ECO:0000313" key="12">
    <source>
        <dbReference type="EMBL" id="TDW14704.1"/>
    </source>
</evidence>
<keyword evidence="4 11" id="KW-0028">Amino-acid biosynthesis</keyword>
<sequence length="365" mass="40026">MKSSIGEALQISLFGESHGEAIGVLINGLPAGIPLDENYINHFLDLRKPKGKISTSRKERDELHVVSGYFNGHTTGTPLCILFENSNTHSKDYHNDKMRPSHADYTANEKYRGYQDYRGGGHFSGRLTAPLVAAGSIARHILEKKGIVIGTHIAKLQELQDIPFPESEDVAVSVLQELNQTYFPVCDVEVSKQMQERIETLAKTGDSTGGILETMVLGMPTGVGEPFFSSLESVLAKLLFSIPAIKGVEFGLGFEFCNFNGSEVNDAFYMDQETVKTKTNYNGGINGGISNGMPLHLKTVVKPTPSIFIEQETIDYQTKENTTIQIEGRHDPAIVHRARVVVDSVVAIGILDLCIQQFGPAWVGE</sequence>
<dbReference type="CDD" id="cd07304">
    <property type="entry name" value="Chorismate_synthase"/>
    <property type="match status" value="1"/>
</dbReference>
<keyword evidence="13" id="KW-1185">Reference proteome</keyword>
<dbReference type="InterPro" id="IPR020541">
    <property type="entry name" value="Chorismate_synthase_CS"/>
</dbReference>
<dbReference type="GO" id="GO:0009423">
    <property type="term" value="P:chorismate biosynthetic process"/>
    <property type="evidence" value="ECO:0007669"/>
    <property type="project" value="UniProtKB-UniRule"/>
</dbReference>
<dbReference type="GO" id="GO:0004107">
    <property type="term" value="F:chorismate synthase activity"/>
    <property type="evidence" value="ECO:0007669"/>
    <property type="project" value="UniProtKB-UniRule"/>
</dbReference>
<feature type="binding site" evidence="11">
    <location>
        <begin position="122"/>
        <end position="124"/>
    </location>
    <ligand>
        <name>FMN</name>
        <dbReference type="ChEBI" id="CHEBI:58210"/>
    </ligand>
</feature>
<dbReference type="EMBL" id="SODD01000034">
    <property type="protein sequence ID" value="TDW14704.1"/>
    <property type="molecule type" value="Genomic_DNA"/>
</dbReference>
<dbReference type="HAMAP" id="MF_00300">
    <property type="entry name" value="Chorismate_synth"/>
    <property type="match status" value="1"/>
</dbReference>